<keyword evidence="6 12" id="KW-0067">ATP-binding</keyword>
<sequence>MTSMDQYIILGRIGEGAHGVVFKAKNRETGETVALKKVPLRRPEDGVPPQTLREIKALREIEDNPHVRRRAARTPGPPPGGQGGDGGG</sequence>
<dbReference type="InterPro" id="IPR000719">
    <property type="entry name" value="Prot_kinase_dom"/>
</dbReference>
<dbReference type="PANTHER" id="PTHR24056">
    <property type="entry name" value="CELL DIVISION PROTEIN KINASE"/>
    <property type="match status" value="1"/>
</dbReference>
<evidence type="ECO:0000256" key="2">
    <source>
        <dbReference type="ARBA" id="ARBA00022527"/>
    </source>
</evidence>
<evidence type="ECO:0000259" key="14">
    <source>
        <dbReference type="PROSITE" id="PS50011"/>
    </source>
</evidence>
<evidence type="ECO:0000256" key="13">
    <source>
        <dbReference type="SAM" id="MobiDB-lite"/>
    </source>
</evidence>
<evidence type="ECO:0000256" key="8">
    <source>
        <dbReference type="ARBA" id="ARBA00035720"/>
    </source>
</evidence>
<dbReference type="PANTHER" id="PTHR24056:SF171">
    <property type="entry name" value="CYCLIN-DEPENDENT KINASE 20"/>
    <property type="match status" value="1"/>
</dbReference>
<organism evidence="15 16">
    <name type="scientific">Apteryx owenii</name>
    <name type="common">Little spotted kiwi</name>
    <dbReference type="NCBI Taxonomy" id="8824"/>
    <lineage>
        <taxon>Eukaryota</taxon>
        <taxon>Metazoa</taxon>
        <taxon>Chordata</taxon>
        <taxon>Craniata</taxon>
        <taxon>Vertebrata</taxon>
        <taxon>Euteleostomi</taxon>
        <taxon>Archelosauria</taxon>
        <taxon>Archosauria</taxon>
        <taxon>Dinosauria</taxon>
        <taxon>Saurischia</taxon>
        <taxon>Theropoda</taxon>
        <taxon>Coelurosauria</taxon>
        <taxon>Aves</taxon>
        <taxon>Palaeognathae</taxon>
        <taxon>Apterygiformes</taxon>
        <taxon>Apterygidae</taxon>
        <taxon>Apteryx</taxon>
    </lineage>
</organism>
<dbReference type="Gene3D" id="3.30.200.20">
    <property type="entry name" value="Phosphorylase Kinase, domain 1"/>
    <property type="match status" value="1"/>
</dbReference>
<dbReference type="Ensembl" id="ENSAOWT00000016932.1">
    <property type="protein sequence ID" value="ENSAOWP00000014929.1"/>
    <property type="gene ID" value="ENSAOWG00000010182.1"/>
</dbReference>
<feature type="region of interest" description="Disordered" evidence="13">
    <location>
        <begin position="59"/>
        <end position="88"/>
    </location>
</feature>
<evidence type="ECO:0000313" key="16">
    <source>
        <dbReference type="Proteomes" id="UP000694424"/>
    </source>
</evidence>
<feature type="binding site" evidence="12">
    <location>
        <position position="36"/>
    </location>
    <ligand>
        <name>ATP</name>
        <dbReference type="ChEBI" id="CHEBI:30616"/>
    </ligand>
</feature>
<evidence type="ECO:0000256" key="7">
    <source>
        <dbReference type="ARBA" id="ARBA00035711"/>
    </source>
</evidence>
<dbReference type="PROSITE" id="PS50011">
    <property type="entry name" value="PROTEIN_KINASE_DOM"/>
    <property type="match status" value="1"/>
</dbReference>
<protein>
    <recommendedName>
        <fullName evidence="7">Cyclin-dependent kinase 20</fullName>
        <ecNumber evidence="1">2.7.11.22</ecNumber>
    </recommendedName>
    <alternativeName>
        <fullName evidence="8">Cell cycle-related kinase</fullName>
    </alternativeName>
    <alternativeName>
        <fullName evidence="9">Cell division protein kinase 20</fullName>
    </alternativeName>
</protein>
<dbReference type="AlphaFoldDB" id="A0A8B9PSU8"/>
<evidence type="ECO:0000256" key="12">
    <source>
        <dbReference type="PROSITE-ProRule" id="PRU10141"/>
    </source>
</evidence>
<comment type="catalytic activity">
    <reaction evidence="10">
        <text>L-threonyl-[protein] + ATP = O-phospho-L-threonyl-[protein] + ADP + H(+)</text>
        <dbReference type="Rhea" id="RHEA:46608"/>
        <dbReference type="Rhea" id="RHEA-COMP:11060"/>
        <dbReference type="Rhea" id="RHEA-COMP:11605"/>
        <dbReference type="ChEBI" id="CHEBI:15378"/>
        <dbReference type="ChEBI" id="CHEBI:30013"/>
        <dbReference type="ChEBI" id="CHEBI:30616"/>
        <dbReference type="ChEBI" id="CHEBI:61977"/>
        <dbReference type="ChEBI" id="CHEBI:456216"/>
        <dbReference type="EC" id="2.7.11.22"/>
    </reaction>
</comment>
<evidence type="ECO:0000256" key="1">
    <source>
        <dbReference type="ARBA" id="ARBA00012425"/>
    </source>
</evidence>
<evidence type="ECO:0000256" key="3">
    <source>
        <dbReference type="ARBA" id="ARBA00022679"/>
    </source>
</evidence>
<keyword evidence="5" id="KW-0418">Kinase</keyword>
<keyword evidence="4 12" id="KW-0547">Nucleotide-binding</keyword>
<evidence type="ECO:0000313" key="15">
    <source>
        <dbReference type="Ensembl" id="ENSAOWP00000014929.1"/>
    </source>
</evidence>
<keyword evidence="3" id="KW-0808">Transferase</keyword>
<feature type="domain" description="Protein kinase" evidence="14">
    <location>
        <begin position="7"/>
        <end position="88"/>
    </location>
</feature>
<reference evidence="15" key="2">
    <citation type="submission" date="2025-09" db="UniProtKB">
        <authorList>
            <consortium name="Ensembl"/>
        </authorList>
    </citation>
    <scope>IDENTIFICATION</scope>
</reference>
<reference evidence="15" key="1">
    <citation type="submission" date="2025-08" db="UniProtKB">
        <authorList>
            <consortium name="Ensembl"/>
        </authorList>
    </citation>
    <scope>IDENTIFICATION</scope>
</reference>
<dbReference type="EC" id="2.7.11.22" evidence="1"/>
<name>A0A8B9PSU8_APTOW</name>
<dbReference type="Pfam" id="PF00069">
    <property type="entry name" value="Pkinase"/>
    <property type="match status" value="1"/>
</dbReference>
<evidence type="ECO:0000256" key="10">
    <source>
        <dbReference type="ARBA" id="ARBA00047811"/>
    </source>
</evidence>
<evidence type="ECO:0000256" key="6">
    <source>
        <dbReference type="ARBA" id="ARBA00022840"/>
    </source>
</evidence>
<comment type="catalytic activity">
    <reaction evidence="11">
        <text>L-seryl-[protein] + ATP = O-phospho-L-seryl-[protein] + ADP + H(+)</text>
        <dbReference type="Rhea" id="RHEA:17989"/>
        <dbReference type="Rhea" id="RHEA-COMP:9863"/>
        <dbReference type="Rhea" id="RHEA-COMP:11604"/>
        <dbReference type="ChEBI" id="CHEBI:15378"/>
        <dbReference type="ChEBI" id="CHEBI:29999"/>
        <dbReference type="ChEBI" id="CHEBI:30616"/>
        <dbReference type="ChEBI" id="CHEBI:83421"/>
        <dbReference type="ChEBI" id="CHEBI:456216"/>
        <dbReference type="EC" id="2.7.11.22"/>
    </reaction>
</comment>
<evidence type="ECO:0000256" key="11">
    <source>
        <dbReference type="ARBA" id="ARBA00048367"/>
    </source>
</evidence>
<evidence type="ECO:0000256" key="5">
    <source>
        <dbReference type="ARBA" id="ARBA00022777"/>
    </source>
</evidence>
<dbReference type="Proteomes" id="UP000694424">
    <property type="component" value="Unplaced"/>
</dbReference>
<dbReference type="SUPFAM" id="SSF56112">
    <property type="entry name" value="Protein kinase-like (PK-like)"/>
    <property type="match status" value="1"/>
</dbReference>
<dbReference type="PROSITE" id="PS00107">
    <property type="entry name" value="PROTEIN_KINASE_ATP"/>
    <property type="match status" value="1"/>
</dbReference>
<evidence type="ECO:0000256" key="4">
    <source>
        <dbReference type="ARBA" id="ARBA00022741"/>
    </source>
</evidence>
<dbReference type="GO" id="GO:0004693">
    <property type="term" value="F:cyclin-dependent protein serine/threonine kinase activity"/>
    <property type="evidence" value="ECO:0007669"/>
    <property type="project" value="UniProtKB-EC"/>
</dbReference>
<dbReference type="InterPro" id="IPR017441">
    <property type="entry name" value="Protein_kinase_ATP_BS"/>
</dbReference>
<dbReference type="InterPro" id="IPR050108">
    <property type="entry name" value="CDK"/>
</dbReference>
<proteinExistence type="predicted"/>
<evidence type="ECO:0000256" key="9">
    <source>
        <dbReference type="ARBA" id="ARBA00035723"/>
    </source>
</evidence>
<keyword evidence="16" id="KW-1185">Reference proteome</keyword>
<accession>A0A8B9PSU8</accession>
<dbReference type="GO" id="GO:0005524">
    <property type="term" value="F:ATP binding"/>
    <property type="evidence" value="ECO:0007669"/>
    <property type="project" value="UniProtKB-UniRule"/>
</dbReference>
<dbReference type="InterPro" id="IPR011009">
    <property type="entry name" value="Kinase-like_dom_sf"/>
</dbReference>
<dbReference type="GO" id="GO:0005634">
    <property type="term" value="C:nucleus"/>
    <property type="evidence" value="ECO:0007669"/>
    <property type="project" value="TreeGrafter"/>
</dbReference>
<keyword evidence="2" id="KW-0723">Serine/threonine-protein kinase</keyword>